<dbReference type="EMBL" id="BMYD01000001">
    <property type="protein sequence ID" value="GHA74967.1"/>
    <property type="molecule type" value="Genomic_DNA"/>
</dbReference>
<organism evidence="1 2">
    <name type="scientific">Cognatilysobacter bugurensis</name>
    <dbReference type="NCBI Taxonomy" id="543356"/>
    <lineage>
        <taxon>Bacteria</taxon>
        <taxon>Pseudomonadati</taxon>
        <taxon>Pseudomonadota</taxon>
        <taxon>Gammaproteobacteria</taxon>
        <taxon>Lysobacterales</taxon>
        <taxon>Lysobacteraceae</taxon>
        <taxon>Cognatilysobacter</taxon>
    </lineage>
</organism>
<reference evidence="1" key="2">
    <citation type="submission" date="2020-09" db="EMBL/GenBank/DDBJ databases">
        <authorList>
            <person name="Sun Q."/>
            <person name="Kim S."/>
        </authorList>
    </citation>
    <scope>NUCLEOTIDE SEQUENCE</scope>
    <source>
        <strain evidence="1">KCTC 23077</strain>
    </source>
</reference>
<gene>
    <name evidence="1" type="ORF">GCM10007067_10040</name>
</gene>
<evidence type="ECO:0000313" key="2">
    <source>
        <dbReference type="Proteomes" id="UP000646426"/>
    </source>
</evidence>
<dbReference type="Proteomes" id="UP000646426">
    <property type="component" value="Unassembled WGS sequence"/>
</dbReference>
<evidence type="ECO:0000313" key="1">
    <source>
        <dbReference type="EMBL" id="GHA74967.1"/>
    </source>
</evidence>
<keyword evidence="2" id="KW-1185">Reference proteome</keyword>
<protein>
    <submittedName>
        <fullName evidence="1">Uncharacterized protein</fullName>
    </submittedName>
</protein>
<dbReference type="RefSeq" id="WP_189453903.1">
    <property type="nucleotide sequence ID" value="NZ_BMYD01000001.1"/>
</dbReference>
<accession>A0A918SWK8</accession>
<proteinExistence type="predicted"/>
<comment type="caution">
    <text evidence="1">The sequence shown here is derived from an EMBL/GenBank/DDBJ whole genome shotgun (WGS) entry which is preliminary data.</text>
</comment>
<sequence length="151" mass="16741">MSRFPVIEGGPSTEGSDTYADRFVAKPASVEELHSRLQLNLGHLCPVYAWFDERDRGTFDGLRQSHAAFGRLLDDLSAAHASYDALYGPSSEELRRSLPTMGDHLQRALDELDARPSAEAASRVAIELEGAQRAALRFRERLLAEERGDGR</sequence>
<dbReference type="AlphaFoldDB" id="A0A918SWK8"/>
<name>A0A918SWK8_9GAMM</name>
<reference evidence="1" key="1">
    <citation type="journal article" date="2014" name="Int. J. Syst. Evol. Microbiol.">
        <title>Complete genome sequence of Corynebacterium casei LMG S-19264T (=DSM 44701T), isolated from a smear-ripened cheese.</title>
        <authorList>
            <consortium name="US DOE Joint Genome Institute (JGI-PGF)"/>
            <person name="Walter F."/>
            <person name="Albersmeier A."/>
            <person name="Kalinowski J."/>
            <person name="Ruckert C."/>
        </authorList>
    </citation>
    <scope>NUCLEOTIDE SEQUENCE</scope>
    <source>
        <strain evidence="1">KCTC 23077</strain>
    </source>
</reference>